<dbReference type="EMBL" id="JAWQEG010004776">
    <property type="protein sequence ID" value="KAK3860279.1"/>
    <property type="molecule type" value="Genomic_DNA"/>
</dbReference>
<evidence type="ECO:0000313" key="2">
    <source>
        <dbReference type="EMBL" id="KAK3860279.1"/>
    </source>
</evidence>
<accession>A0AAE1ERR0</accession>
<dbReference type="Proteomes" id="UP001286313">
    <property type="component" value="Unassembled WGS sequence"/>
</dbReference>
<name>A0AAE1ERR0_PETCI</name>
<keyword evidence="3" id="KW-1185">Reference proteome</keyword>
<comment type="caution">
    <text evidence="2">The sequence shown here is derived from an EMBL/GenBank/DDBJ whole genome shotgun (WGS) entry which is preliminary data.</text>
</comment>
<reference evidence="2" key="1">
    <citation type="submission" date="2023-10" db="EMBL/GenBank/DDBJ databases">
        <title>Genome assemblies of two species of porcelain crab, Petrolisthes cinctipes and Petrolisthes manimaculis (Anomura: Porcellanidae).</title>
        <authorList>
            <person name="Angst P."/>
        </authorList>
    </citation>
    <scope>NUCLEOTIDE SEQUENCE</scope>
    <source>
        <strain evidence="2">PB745_01</strain>
        <tissue evidence="2">Gill</tissue>
    </source>
</reference>
<feature type="compositionally biased region" description="Basic and acidic residues" evidence="1">
    <location>
        <begin position="1"/>
        <end position="20"/>
    </location>
</feature>
<evidence type="ECO:0000256" key="1">
    <source>
        <dbReference type="SAM" id="MobiDB-lite"/>
    </source>
</evidence>
<dbReference type="AlphaFoldDB" id="A0AAE1ERR0"/>
<gene>
    <name evidence="2" type="ORF">Pcinc_033661</name>
</gene>
<sequence length="131" mass="14323">MAKEREEKERGRCAGKEAGRRWSGSVEDDNELGWNGVWKRKEGKLSEKGSGSRQGGRGPEEMGAVRGPRRWQRHGQEEGSVEDRVEGALEADLKAKLKVEIDGAGMLGWKGSGVGEVGQGYILEEEGREVG</sequence>
<proteinExistence type="predicted"/>
<feature type="region of interest" description="Disordered" evidence="1">
    <location>
        <begin position="1"/>
        <end position="84"/>
    </location>
</feature>
<protein>
    <submittedName>
        <fullName evidence="2">Uncharacterized protein</fullName>
    </submittedName>
</protein>
<feature type="compositionally biased region" description="Basic and acidic residues" evidence="1">
    <location>
        <begin position="74"/>
        <end position="84"/>
    </location>
</feature>
<evidence type="ECO:0000313" key="3">
    <source>
        <dbReference type="Proteomes" id="UP001286313"/>
    </source>
</evidence>
<organism evidence="2 3">
    <name type="scientific">Petrolisthes cinctipes</name>
    <name type="common">Flat porcelain crab</name>
    <dbReference type="NCBI Taxonomy" id="88211"/>
    <lineage>
        <taxon>Eukaryota</taxon>
        <taxon>Metazoa</taxon>
        <taxon>Ecdysozoa</taxon>
        <taxon>Arthropoda</taxon>
        <taxon>Crustacea</taxon>
        <taxon>Multicrustacea</taxon>
        <taxon>Malacostraca</taxon>
        <taxon>Eumalacostraca</taxon>
        <taxon>Eucarida</taxon>
        <taxon>Decapoda</taxon>
        <taxon>Pleocyemata</taxon>
        <taxon>Anomura</taxon>
        <taxon>Galatheoidea</taxon>
        <taxon>Porcellanidae</taxon>
        <taxon>Petrolisthes</taxon>
    </lineage>
</organism>